<feature type="region of interest" description="Disordered" evidence="6">
    <location>
        <begin position="1487"/>
        <end position="1535"/>
    </location>
</feature>
<feature type="region of interest" description="Disordered" evidence="6">
    <location>
        <begin position="535"/>
        <end position="554"/>
    </location>
</feature>
<dbReference type="GO" id="GO:0005737">
    <property type="term" value="C:cytoplasm"/>
    <property type="evidence" value="ECO:0007669"/>
    <property type="project" value="TreeGrafter"/>
</dbReference>
<dbReference type="InterPro" id="IPR005034">
    <property type="entry name" value="Dicer_dimerisation"/>
</dbReference>
<dbReference type="PROSITE" id="PS51194">
    <property type="entry name" value="HELICASE_CTER"/>
    <property type="match status" value="1"/>
</dbReference>
<evidence type="ECO:0000256" key="1">
    <source>
        <dbReference type="ARBA" id="ARBA00022737"/>
    </source>
</evidence>
<keyword evidence="4" id="KW-0347">Helicase</keyword>
<evidence type="ECO:0000256" key="2">
    <source>
        <dbReference type="ARBA" id="ARBA00022741"/>
    </source>
</evidence>
<dbReference type="SUPFAM" id="SSF69065">
    <property type="entry name" value="RNase III domain-like"/>
    <property type="match status" value="2"/>
</dbReference>
<dbReference type="OrthoDB" id="6513042at2759"/>
<dbReference type="Pfam" id="PF00271">
    <property type="entry name" value="Helicase_C"/>
    <property type="match status" value="1"/>
</dbReference>
<evidence type="ECO:0000313" key="10">
    <source>
        <dbReference type="EMBL" id="GAX76911.1"/>
    </source>
</evidence>
<feature type="region of interest" description="Disordered" evidence="6">
    <location>
        <begin position="48"/>
        <end position="91"/>
    </location>
</feature>
<feature type="compositionally biased region" description="Basic residues" evidence="6">
    <location>
        <begin position="2771"/>
        <end position="2785"/>
    </location>
</feature>
<dbReference type="Gene3D" id="1.10.1520.10">
    <property type="entry name" value="Ribonuclease III domain"/>
    <property type="match status" value="3"/>
</dbReference>
<feature type="domain" description="Helicase ATP-binding" evidence="8">
    <location>
        <begin position="1"/>
        <end position="198"/>
    </location>
</feature>
<evidence type="ECO:0000256" key="6">
    <source>
        <dbReference type="SAM" id="MobiDB-lite"/>
    </source>
</evidence>
<feature type="region of interest" description="Disordered" evidence="6">
    <location>
        <begin position="373"/>
        <end position="433"/>
    </location>
</feature>
<dbReference type="InterPro" id="IPR014001">
    <property type="entry name" value="Helicase_ATP-bd"/>
</dbReference>
<feature type="region of interest" description="Disordered" evidence="6">
    <location>
        <begin position="2712"/>
        <end position="2738"/>
    </location>
</feature>
<dbReference type="PROSITE" id="PS51192">
    <property type="entry name" value="HELICASE_ATP_BIND_1"/>
    <property type="match status" value="1"/>
</dbReference>
<feature type="compositionally biased region" description="Basic and acidic residues" evidence="6">
    <location>
        <begin position="374"/>
        <end position="387"/>
    </location>
</feature>
<accession>A0A250X1G0</accession>
<dbReference type="GO" id="GO:0030422">
    <property type="term" value="P:siRNA processing"/>
    <property type="evidence" value="ECO:0007669"/>
    <property type="project" value="TreeGrafter"/>
</dbReference>
<evidence type="ECO:0000259" key="9">
    <source>
        <dbReference type="PROSITE" id="PS51194"/>
    </source>
</evidence>
<feature type="region of interest" description="Disordered" evidence="6">
    <location>
        <begin position="1946"/>
        <end position="1975"/>
    </location>
</feature>
<evidence type="ECO:0000256" key="5">
    <source>
        <dbReference type="ARBA" id="ARBA00022840"/>
    </source>
</evidence>
<feature type="domain" description="RNase III" evidence="7">
    <location>
        <begin position="2226"/>
        <end position="2334"/>
    </location>
</feature>
<name>A0A250X1G0_9CHLO</name>
<feature type="region of interest" description="Disordered" evidence="6">
    <location>
        <begin position="885"/>
        <end position="907"/>
    </location>
</feature>
<dbReference type="CDD" id="cd00593">
    <property type="entry name" value="RIBOc"/>
    <property type="match status" value="2"/>
</dbReference>
<reference evidence="10 11" key="1">
    <citation type="submission" date="2017-08" db="EMBL/GenBank/DDBJ databases">
        <title>Acidophilic green algal genome provides insights into adaptation to an acidic environment.</title>
        <authorList>
            <person name="Hirooka S."/>
            <person name="Hirose Y."/>
            <person name="Kanesaki Y."/>
            <person name="Higuchi S."/>
            <person name="Fujiwara T."/>
            <person name="Onuma R."/>
            <person name="Era A."/>
            <person name="Ohbayashi R."/>
            <person name="Uzuka A."/>
            <person name="Nozaki H."/>
            <person name="Yoshikawa H."/>
            <person name="Miyagishima S.Y."/>
        </authorList>
    </citation>
    <scope>NUCLEOTIDE SEQUENCE [LARGE SCALE GENOMIC DNA]</scope>
    <source>
        <strain evidence="10 11">NIES-2499</strain>
    </source>
</reference>
<feature type="region of interest" description="Disordered" evidence="6">
    <location>
        <begin position="3025"/>
        <end position="3068"/>
    </location>
</feature>
<dbReference type="GO" id="GO:0004525">
    <property type="term" value="F:ribonuclease III activity"/>
    <property type="evidence" value="ECO:0007669"/>
    <property type="project" value="InterPro"/>
</dbReference>
<feature type="compositionally biased region" description="Basic residues" evidence="6">
    <location>
        <begin position="2713"/>
        <end position="2729"/>
    </location>
</feature>
<evidence type="ECO:0000256" key="4">
    <source>
        <dbReference type="ARBA" id="ARBA00022806"/>
    </source>
</evidence>
<dbReference type="Pfam" id="PF00636">
    <property type="entry name" value="Ribonuclease_3"/>
    <property type="match status" value="1"/>
</dbReference>
<feature type="region of interest" description="Disordered" evidence="6">
    <location>
        <begin position="641"/>
        <end position="666"/>
    </location>
</feature>
<evidence type="ECO:0000313" key="11">
    <source>
        <dbReference type="Proteomes" id="UP000232323"/>
    </source>
</evidence>
<dbReference type="Gene3D" id="3.40.50.300">
    <property type="entry name" value="P-loop containing nucleotide triphosphate hydrolases"/>
    <property type="match status" value="2"/>
</dbReference>
<dbReference type="InterPro" id="IPR001650">
    <property type="entry name" value="Helicase_C-like"/>
</dbReference>
<dbReference type="Proteomes" id="UP000232323">
    <property type="component" value="Unassembled WGS sequence"/>
</dbReference>
<dbReference type="GO" id="GO:0005524">
    <property type="term" value="F:ATP binding"/>
    <property type="evidence" value="ECO:0007669"/>
    <property type="project" value="UniProtKB-KW"/>
</dbReference>
<keyword evidence="3" id="KW-0378">Hydrolase</keyword>
<keyword evidence="5" id="KW-0067">ATP-binding</keyword>
<dbReference type="InterPro" id="IPR027417">
    <property type="entry name" value="P-loop_NTPase"/>
</dbReference>
<feature type="region of interest" description="Disordered" evidence="6">
    <location>
        <begin position="2771"/>
        <end position="2812"/>
    </location>
</feature>
<organism evidence="10 11">
    <name type="scientific">Chlamydomonas eustigma</name>
    <dbReference type="NCBI Taxonomy" id="1157962"/>
    <lineage>
        <taxon>Eukaryota</taxon>
        <taxon>Viridiplantae</taxon>
        <taxon>Chlorophyta</taxon>
        <taxon>core chlorophytes</taxon>
        <taxon>Chlorophyceae</taxon>
        <taxon>CS clade</taxon>
        <taxon>Chlamydomonadales</taxon>
        <taxon>Chlamydomonadaceae</taxon>
        <taxon>Chlamydomonas</taxon>
    </lineage>
</organism>
<feature type="domain" description="Helicase C-terminal" evidence="9">
    <location>
        <begin position="661"/>
        <end position="838"/>
    </location>
</feature>
<dbReference type="InterPro" id="IPR038248">
    <property type="entry name" value="Dicer_dimer_sf"/>
</dbReference>
<protein>
    <submittedName>
        <fullName evidence="10">Uncharacterized protein</fullName>
    </submittedName>
</protein>
<feature type="domain" description="RNase III" evidence="7">
    <location>
        <begin position="2518"/>
        <end position="2562"/>
    </location>
</feature>
<dbReference type="InterPro" id="IPR000999">
    <property type="entry name" value="RNase_III_dom"/>
</dbReference>
<feature type="compositionally biased region" description="Basic and acidic residues" evidence="6">
    <location>
        <begin position="1498"/>
        <end position="1507"/>
    </location>
</feature>
<feature type="region of interest" description="Disordered" evidence="6">
    <location>
        <begin position="1148"/>
        <end position="1167"/>
    </location>
</feature>
<dbReference type="SMART" id="SM00535">
    <property type="entry name" value="RIBOc"/>
    <property type="match status" value="2"/>
</dbReference>
<dbReference type="Gene3D" id="3.30.160.380">
    <property type="entry name" value="Dicer dimerisation domain"/>
    <property type="match status" value="1"/>
</dbReference>
<dbReference type="Pfam" id="PF03368">
    <property type="entry name" value="Dicer_dimer"/>
    <property type="match status" value="1"/>
</dbReference>
<sequence length="3132" mass="335980">MLLEKEAVTERRQIFVFLAPTAALCLQQATVLRRAGLRVRLRCGNGALDDDRSDATTQPAAKGLPPSIDLSLEPSAPGTAPGTAGVKGPGGGTRKVLLKNAAWWQTLLDSPGSVLVATPAVLIQALVPGHVKMSHIGVLILDEVHHCSGEGPYMLLIREFWSQASVQEGRPRLLGLTASPVQVLDKNGKAAEDVSPLERSLQAVLLTAPDKSEVQFAAPSALEQLFFYRRSYQREVHKDVVDCMMEAATDMQKATELLLCAAQYKEIKAVLLEQLEQQEHSRENGGSDILTGGVSISTMSGLLLAQGANHFRVMARQVNDMLYCLKELGLWACLVAFEHILLSSVDKIFCGEEDEDEDEEEEEEEDVALSLSALEKDEGSAGKKGYDESGQGYVENNPRRQRRMSSSAGGGVGDPGLEKSVGGYDGGDVEDDDGDEMIGGGALWSLRSRWLDDCGLIISGSALRKRKSQLRSLHMRLLQETGRKSTKGLVAAAALTALTRVAMALLQLVEPMEGPWEEQYCSVAAGSTHDADVMKKSADVSSGQSDDYQEDPANTNIDDYLSLKEAWDETVSREGLPGLFQGQYMFFAARLRARLSRAEMKRQVLNIPTSNPLPWFTHRVQLFLKVLLQQCALSNVQDSCNLEDPQPPKEASDVRMETEGTNDKPLHDMKEGWGCMTFVKRKVTALVLDALMHQLVGAGVVTAGAIRSRPFIGETGISSTSLSLAMNLKEQRQLMEEFQSGSLNLLIATQVGAEGLDFGRCNLVVMFDLPNHCVNYMQCKGRARHSNALYIVMMEAGDVVQERKLLSLKRQVFNMQLAIAMRHAAATGSYPKEPSEPTALTTVSFWNDPIVCTSLASSAQQNHNILSSLNELAAEARQALQELSTRNNVSPTSSAEACTAHTDASSKSMENNLPVGDFILTSSSIEMVVDPKPNADVNNKAPGMQQRHRELDSTWAPVTTFGRAPPPLHGQPLLAGSLPAADPGAAYELASGVRCPLSCALYVLQKFCMDLPGNTRYIRLSPRFLVRALGSGMYQSTLLLPINARLPPLDGPPVLGRQRSQQAVCLKAIKMLHTSQPPMLDDKLQLASLHLMKNHYQLAAELVDNDIEWLVPRVTLPHTLPDILKPRPQLMLKKQQQSQHLGCKTASPLHAEQQQPHKHISITTQSADQISDPYGADPVLAGSHPSVSDHSEVDGEVTSCILHKDVDACPAEKNVKCSGTERVVCVSDPAENVLPHVLLPASSSSLSTSPWHLYCFHIQPCKEPAWHLTDMPLLGAVPGSRRASSTSSSSFTHTSHVHPFGALLRNPLPLDALPPFSIWLEGGDHALVTLMHMGVIGGEDGDSICVNRGPQHESVSVATTAAQAITNVALNSVSTQPGVKCSSPVSALAVGHRVMASLMLRTEYQPTEWEKQLKKILNSRLPQTSVVVEDPLSGDVHVGDEAFINAEVGVQLRTASNCHQGSKSGGLQQDCPELSRQQQGGLENCGLEQGDPALYRGPDQKTAEQEVPKSSGPSHLDLDLPSQPGVNHLQDGSPHPLDSGWSLEAVCSKWNDAAGLPYLELALRAAGVLVSNHLANSNAQQDMGSVRSAGVNPVEEHGGGFVADGVEGSISMEDMQVTTAASSEESTFPQGPMSSVMPVQCQGETLRPTQLPEQLPGQLLSKDALNQSMQRPEDGMWYISVPLKPSSEALLKFNKAGSGDTHMSATLSATVSGATTGKGSAQCEDVDTCSAWEVDWDVLTGLCRGVCPVQQLVDLGPFAFPSSPDAKCMNAAAASEYLPTRAAGHHVQEEVGFGTATGVSSPVKGTPNDMSCTADLACIQDGKGPDAQGGKSHMDLLQDHVLFRASGNGVQRFLYCGYAQRPCVVPITQEQQQQLHPITLDDHHHLCSTEKQRLAALSTQKQQLAGMVAGKETAATEGSESACNGQVGAMAAAAYTRIQGDGVGVASGNQGAKHGGSRPRHQDPMATRAGGDVASKERHKLPTFTYRQALKYSSSNIPFEVIPEGAPMIVLETLSRSHWKRNLLLRDNEERKEEAAATVKAAGRHLSGTGLGEKSMFKQLRAAAAAKTWKVREGATASQQSGRGIGDAESSRDCTEAPTAAAASMAAYGSSPPCKIFSTTYEPTSVPHSSPPAPCLLPPVPGSPSWSKGYSLALPCTLLVHPLPLRCWEGLQQLPAFMWRLETMLSSEQFRHEIMMARGLSDITPDVGSTMAVLSTRPCCEPFSCEAAEFVGDAVLDFLVSVYLFTELSSFHESVLTEGRVRLVCNEVLVSRAQAPQLALQRFVRYKALDALLHLSRGCLLDDDAACRPVKGVQGKRVADLVEALIGVVFLRNGGGAAVNMGRAYVTPTPVISVPEDIHAAAAAPGGSVEDHMAADGSVGGHMATDFEIEICPKSVHLSAQTTSPSQASNWNSVELTAAFNHTALLCERLGVLPAGGHDVLKRVLGAWTGTESVERPGLSHGGDGSVTGVTSTLQDAAGGNNVTMKEGRDGLAVQRVLSRNERRQRKIGREVSVLLGGYTFKNLALLTEALTHCSYSVGPCNQRLEFLGDAVLDMIITMHLLSEASQSVWQGSTYSSVGESSTGCSKQVAGDRGTGDIMFGDAPIPLAFHPDSLTHKRGELVSNRTLAQLCALSGLHKHMRYSMASVQQSINSFIKQLTDKSTVQGLTEGGDTTLSADGLRGAITGLYKEQAGRDEAEITNGVTFLPEQSLKKVTKKKKGKNQNKRKKDRSVSPSELRWGLEQTMACPTGHEGAHVEQDAVDEDVRRRFAQHAHGRLRKAARLRKSGSVSGGGSGGEEEHQGGSAKQHLLTPPSDLLCEGKVDTDLNLKVLDMLDSFGVSVDEDKAEAVEVLHVFRRGSPSARESNQDAMECVQQADAMSCQDRGERMCLKPSSKPSPILQSSMLMGINPGNDEELALQCHKATTSGMSLSLEDKAMSCKACDHTCSPHLSPSPDPSTLMDNLRSSTQGHISAEEVNVRTLSNPVEDDGWGLIGRRWHRPQTAAGTIKLPRKSTEPAAMDCSYTCSSPSVSYSCSNQTSTRTSRSGSSDCSDHASTDTSSTEGAMTSDVTMAGVRDGNGVEAPGSEGPKLLADLVEAILGAVLLDSGGDVVACWNAYQGLVQAAKQRPAESL</sequence>
<dbReference type="InterPro" id="IPR036389">
    <property type="entry name" value="RNase_III_sf"/>
</dbReference>
<keyword evidence="11" id="KW-1185">Reference proteome</keyword>
<dbReference type="STRING" id="1157962.A0A250X1G0"/>
<feature type="region of interest" description="Disordered" evidence="6">
    <location>
        <begin position="2074"/>
        <end position="2093"/>
    </location>
</feature>
<keyword evidence="1" id="KW-0677">Repeat</keyword>
<gene>
    <name evidence="10" type="ORF">CEUSTIGMA_g4357.t1</name>
</gene>
<feature type="compositionally biased region" description="Low complexity" evidence="6">
    <location>
        <begin position="3025"/>
        <end position="3049"/>
    </location>
</feature>
<dbReference type="GO" id="GO:0003723">
    <property type="term" value="F:RNA binding"/>
    <property type="evidence" value="ECO:0007669"/>
    <property type="project" value="TreeGrafter"/>
</dbReference>
<dbReference type="PROSITE" id="PS50142">
    <property type="entry name" value="RNASE_3_2"/>
    <property type="match status" value="3"/>
</dbReference>
<dbReference type="PROSITE" id="PS00517">
    <property type="entry name" value="RNASE_3_1"/>
    <property type="match status" value="1"/>
</dbReference>
<evidence type="ECO:0000259" key="8">
    <source>
        <dbReference type="PROSITE" id="PS51192"/>
    </source>
</evidence>
<dbReference type="PANTHER" id="PTHR14950:SF37">
    <property type="entry name" value="ENDORIBONUCLEASE DICER"/>
    <property type="match status" value="1"/>
</dbReference>
<feature type="domain" description="RNase III" evidence="7">
    <location>
        <begin position="3075"/>
        <end position="3107"/>
    </location>
</feature>
<feature type="compositionally biased region" description="Polar residues" evidence="6">
    <location>
        <begin position="539"/>
        <end position="554"/>
    </location>
</feature>
<dbReference type="PANTHER" id="PTHR14950">
    <property type="entry name" value="DICER-RELATED"/>
    <property type="match status" value="1"/>
</dbReference>
<dbReference type="GO" id="GO:0004386">
    <property type="term" value="F:helicase activity"/>
    <property type="evidence" value="ECO:0007669"/>
    <property type="project" value="UniProtKB-KW"/>
</dbReference>
<dbReference type="EMBL" id="BEGY01000020">
    <property type="protein sequence ID" value="GAX76911.1"/>
    <property type="molecule type" value="Genomic_DNA"/>
</dbReference>
<feature type="compositionally biased region" description="Basic and acidic residues" evidence="6">
    <location>
        <begin position="646"/>
        <end position="666"/>
    </location>
</feature>
<keyword evidence="2" id="KW-0547">Nucleotide-binding</keyword>
<comment type="caution">
    <text evidence="10">The sequence shown here is derived from an EMBL/GenBank/DDBJ whole genome shotgun (WGS) entry which is preliminary data.</text>
</comment>
<dbReference type="SUPFAM" id="SSF52540">
    <property type="entry name" value="P-loop containing nucleoside triphosphate hydrolases"/>
    <property type="match status" value="1"/>
</dbReference>
<proteinExistence type="predicted"/>
<dbReference type="GO" id="GO:0005634">
    <property type="term" value="C:nucleus"/>
    <property type="evidence" value="ECO:0007669"/>
    <property type="project" value="TreeGrafter"/>
</dbReference>
<dbReference type="SMART" id="SM00490">
    <property type="entry name" value="HELICc"/>
    <property type="match status" value="1"/>
</dbReference>
<evidence type="ECO:0000259" key="7">
    <source>
        <dbReference type="PROSITE" id="PS50142"/>
    </source>
</evidence>
<evidence type="ECO:0000256" key="3">
    <source>
        <dbReference type="ARBA" id="ARBA00022801"/>
    </source>
</evidence>
<feature type="compositionally biased region" description="Polar residues" evidence="6">
    <location>
        <begin position="3057"/>
        <end position="3068"/>
    </location>
</feature>